<evidence type="ECO:0000256" key="4">
    <source>
        <dbReference type="ARBA" id="ARBA00023239"/>
    </source>
</evidence>
<dbReference type="GO" id="GO:0006780">
    <property type="term" value="P:uroporphyrinogen III biosynthetic process"/>
    <property type="evidence" value="ECO:0007669"/>
    <property type="project" value="UniProtKB-UniRule"/>
</dbReference>
<gene>
    <name evidence="11" type="ORF">BCR21_06410</name>
</gene>
<dbReference type="RefSeq" id="WP_069645714.1">
    <property type="nucleotide sequence ID" value="NZ_MIJZ01000012.1"/>
</dbReference>
<evidence type="ECO:0000256" key="5">
    <source>
        <dbReference type="ARBA" id="ARBA00023244"/>
    </source>
</evidence>
<sequence length="231" mass="26741">MKKVLLTRLREDNHDDRLYFQKKGFESIEIPLLALKKRELGQLFEIMLAKSEWVFLTSQHAAEFFFQQVKTDKRYITLETKKFAVIGEKTAVILLKNGIKVDFFSPNPTKASLFKTWAKTYPVATTIFYPKSNLADNTGEADLVQIGHYLFTPILYDNFLLEESNRQLKKYLVDNKIEAVYLASPSLWERFLAIFIETGLNEMPKLYCLGETTKQAITSNGYDVIIKEKDS</sequence>
<evidence type="ECO:0000256" key="1">
    <source>
        <dbReference type="ARBA" id="ARBA00004772"/>
    </source>
</evidence>
<evidence type="ECO:0000256" key="9">
    <source>
        <dbReference type="RuleBase" id="RU366031"/>
    </source>
</evidence>
<proteinExistence type="inferred from homology"/>
<dbReference type="UniPathway" id="UPA00251">
    <property type="reaction ID" value="UER00320"/>
</dbReference>
<keyword evidence="4 9" id="KW-0456">Lyase</keyword>
<dbReference type="GO" id="GO:0004852">
    <property type="term" value="F:uroporphyrinogen-III synthase activity"/>
    <property type="evidence" value="ECO:0007669"/>
    <property type="project" value="UniProtKB-UniRule"/>
</dbReference>
<comment type="catalytic activity">
    <reaction evidence="8 9">
        <text>hydroxymethylbilane = uroporphyrinogen III + H2O</text>
        <dbReference type="Rhea" id="RHEA:18965"/>
        <dbReference type="ChEBI" id="CHEBI:15377"/>
        <dbReference type="ChEBI" id="CHEBI:57308"/>
        <dbReference type="ChEBI" id="CHEBI:57845"/>
        <dbReference type="EC" id="4.2.1.75"/>
    </reaction>
</comment>
<dbReference type="Proteomes" id="UP000094068">
    <property type="component" value="Unassembled WGS sequence"/>
</dbReference>
<evidence type="ECO:0000256" key="6">
    <source>
        <dbReference type="ARBA" id="ARBA00037589"/>
    </source>
</evidence>
<evidence type="ECO:0000256" key="8">
    <source>
        <dbReference type="ARBA" id="ARBA00048617"/>
    </source>
</evidence>
<dbReference type="InterPro" id="IPR039793">
    <property type="entry name" value="UROS/Hem4"/>
</dbReference>
<evidence type="ECO:0000259" key="10">
    <source>
        <dbReference type="Pfam" id="PF02602"/>
    </source>
</evidence>
<comment type="similarity">
    <text evidence="2 9">Belongs to the uroporphyrinogen-III synthase family.</text>
</comment>
<feature type="domain" description="Tetrapyrrole biosynthesis uroporphyrinogen III synthase" evidence="10">
    <location>
        <begin position="20"/>
        <end position="226"/>
    </location>
</feature>
<dbReference type="CDD" id="cd06578">
    <property type="entry name" value="HemD"/>
    <property type="match status" value="1"/>
</dbReference>
<evidence type="ECO:0000256" key="2">
    <source>
        <dbReference type="ARBA" id="ARBA00008133"/>
    </source>
</evidence>
<accession>A0A1E5GGW3</accession>
<dbReference type="InterPro" id="IPR003754">
    <property type="entry name" value="4pyrrol_synth_uPrphyn_synth"/>
</dbReference>
<dbReference type="AlphaFoldDB" id="A0A1E5GGW3"/>
<evidence type="ECO:0000313" key="11">
    <source>
        <dbReference type="EMBL" id="OEG11861.1"/>
    </source>
</evidence>
<dbReference type="PANTHER" id="PTHR38042:SF1">
    <property type="entry name" value="UROPORPHYRINOGEN-III SYNTHASE, CHLOROPLASTIC"/>
    <property type="match status" value="1"/>
</dbReference>
<dbReference type="PANTHER" id="PTHR38042">
    <property type="entry name" value="UROPORPHYRINOGEN-III SYNTHASE, CHLOROPLASTIC"/>
    <property type="match status" value="1"/>
</dbReference>
<dbReference type="OrthoDB" id="2181978at2"/>
<dbReference type="Pfam" id="PF02602">
    <property type="entry name" value="HEM4"/>
    <property type="match status" value="1"/>
</dbReference>
<dbReference type="EMBL" id="MIJZ01000012">
    <property type="protein sequence ID" value="OEG11861.1"/>
    <property type="molecule type" value="Genomic_DNA"/>
</dbReference>
<comment type="pathway">
    <text evidence="1 9">Porphyrin-containing compound metabolism; protoporphyrin-IX biosynthesis; coproporphyrinogen-III from 5-aminolevulinate: step 3/4.</text>
</comment>
<evidence type="ECO:0000313" key="12">
    <source>
        <dbReference type="Proteomes" id="UP000094068"/>
    </source>
</evidence>
<dbReference type="EC" id="4.2.1.75" evidence="3 9"/>
<evidence type="ECO:0000256" key="7">
    <source>
        <dbReference type="ARBA" id="ARBA00040167"/>
    </source>
</evidence>
<dbReference type="Gene3D" id="3.40.50.10090">
    <property type="match status" value="2"/>
</dbReference>
<name>A0A1E5GGW3_9ENTE</name>
<reference evidence="12" key="1">
    <citation type="submission" date="2016-09" db="EMBL/GenBank/DDBJ databases">
        <authorList>
            <person name="Gulvik C.A."/>
        </authorList>
    </citation>
    <scope>NUCLEOTIDE SEQUENCE [LARGE SCALE GENOMIC DNA]</scope>
    <source>
        <strain evidence="12">DSM 23328</strain>
    </source>
</reference>
<dbReference type="STRING" id="903984.BCR21_06410"/>
<dbReference type="InterPro" id="IPR036108">
    <property type="entry name" value="4pyrrol_syn_uPrphyn_synt_sf"/>
</dbReference>
<keyword evidence="5 9" id="KW-0627">Porphyrin biosynthesis</keyword>
<evidence type="ECO:0000256" key="3">
    <source>
        <dbReference type="ARBA" id="ARBA00013109"/>
    </source>
</evidence>
<protein>
    <recommendedName>
        <fullName evidence="7 9">Uroporphyrinogen-III synthase</fullName>
        <ecNumber evidence="3 9">4.2.1.75</ecNumber>
    </recommendedName>
</protein>
<keyword evidence="12" id="KW-1185">Reference proteome</keyword>
<comment type="caution">
    <text evidence="11">The sequence shown here is derived from an EMBL/GenBank/DDBJ whole genome shotgun (WGS) entry which is preliminary data.</text>
</comment>
<dbReference type="GO" id="GO:0006782">
    <property type="term" value="P:protoporphyrinogen IX biosynthetic process"/>
    <property type="evidence" value="ECO:0007669"/>
    <property type="project" value="UniProtKB-UniRule"/>
</dbReference>
<dbReference type="SUPFAM" id="SSF69618">
    <property type="entry name" value="HemD-like"/>
    <property type="match status" value="1"/>
</dbReference>
<organism evidence="11 12">
    <name type="scientific">Enterococcus ureasiticus</name>
    <dbReference type="NCBI Taxonomy" id="903984"/>
    <lineage>
        <taxon>Bacteria</taxon>
        <taxon>Bacillati</taxon>
        <taxon>Bacillota</taxon>
        <taxon>Bacilli</taxon>
        <taxon>Lactobacillales</taxon>
        <taxon>Enterococcaceae</taxon>
        <taxon>Enterococcus</taxon>
    </lineage>
</organism>
<comment type="function">
    <text evidence="6 9">Catalyzes cyclization of the linear tetrapyrrole, hydroxymethylbilane, to the macrocyclic uroporphyrinogen III.</text>
</comment>